<dbReference type="Pfam" id="PF01012">
    <property type="entry name" value="ETF"/>
    <property type="match status" value="1"/>
</dbReference>
<protein>
    <submittedName>
        <fullName evidence="8">Electron transfer flavoprotein subunit alpha/FixB family protein</fullName>
    </submittedName>
</protein>
<evidence type="ECO:0000256" key="5">
    <source>
        <dbReference type="ARBA" id="ARBA00022982"/>
    </source>
</evidence>
<dbReference type="InterPro" id="IPR029035">
    <property type="entry name" value="DHS-like_NAD/FAD-binding_dom"/>
</dbReference>
<evidence type="ECO:0000256" key="2">
    <source>
        <dbReference type="ARBA" id="ARBA00022448"/>
    </source>
</evidence>
<evidence type="ECO:0000256" key="6">
    <source>
        <dbReference type="PIRSR" id="PIRSR000089-1"/>
    </source>
</evidence>
<keyword evidence="9" id="KW-1185">Reference proteome</keyword>
<keyword evidence="5" id="KW-0249">Electron transport</keyword>
<dbReference type="PANTHER" id="PTHR43153">
    <property type="entry name" value="ELECTRON TRANSFER FLAVOPROTEIN ALPHA"/>
    <property type="match status" value="1"/>
</dbReference>
<dbReference type="RefSeq" id="WP_141609664.1">
    <property type="nucleotide sequence ID" value="NZ_VIGC02000009.1"/>
</dbReference>
<evidence type="ECO:0000313" key="9">
    <source>
        <dbReference type="Proteomes" id="UP000317371"/>
    </source>
</evidence>
<dbReference type="SUPFAM" id="SSF52402">
    <property type="entry name" value="Adenine nucleotide alpha hydrolases-like"/>
    <property type="match status" value="1"/>
</dbReference>
<dbReference type="PIRSF" id="PIRSF000089">
    <property type="entry name" value="Electra_flavoP_a"/>
    <property type="match status" value="1"/>
</dbReference>
<organism evidence="8 9">
    <name type="scientific">Litorilinea aerophila</name>
    <dbReference type="NCBI Taxonomy" id="1204385"/>
    <lineage>
        <taxon>Bacteria</taxon>
        <taxon>Bacillati</taxon>
        <taxon>Chloroflexota</taxon>
        <taxon>Caldilineae</taxon>
        <taxon>Caldilineales</taxon>
        <taxon>Caldilineaceae</taxon>
        <taxon>Litorilinea</taxon>
    </lineage>
</organism>
<dbReference type="InterPro" id="IPR014730">
    <property type="entry name" value="ETF_a/b_N"/>
</dbReference>
<name>A0A540VHE6_9CHLR</name>
<comment type="similarity">
    <text evidence="1">Belongs to the ETF alpha-subunit/FixB family.</text>
</comment>
<evidence type="ECO:0000259" key="7">
    <source>
        <dbReference type="SMART" id="SM00893"/>
    </source>
</evidence>
<dbReference type="Gene3D" id="3.40.50.1220">
    <property type="entry name" value="TPP-binding domain"/>
    <property type="match status" value="1"/>
</dbReference>
<feature type="binding site" evidence="6">
    <location>
        <position position="213"/>
    </location>
    <ligand>
        <name>FAD</name>
        <dbReference type="ChEBI" id="CHEBI:57692"/>
    </ligand>
</feature>
<dbReference type="PANTHER" id="PTHR43153:SF1">
    <property type="entry name" value="ELECTRON TRANSFER FLAVOPROTEIN SUBUNIT ALPHA, MITOCHONDRIAL"/>
    <property type="match status" value="1"/>
</dbReference>
<feature type="binding site" evidence="6">
    <location>
        <begin position="240"/>
        <end position="241"/>
    </location>
    <ligand>
        <name>FAD</name>
        <dbReference type="ChEBI" id="CHEBI:57692"/>
    </ligand>
</feature>
<comment type="caution">
    <text evidence="8">The sequence shown here is derived from an EMBL/GenBank/DDBJ whole genome shotgun (WGS) entry which is preliminary data.</text>
</comment>
<gene>
    <name evidence="8" type="ORF">FKZ61_08465</name>
</gene>
<proteinExistence type="inferred from homology"/>
<dbReference type="Pfam" id="PF00766">
    <property type="entry name" value="ETF_alpha"/>
    <property type="match status" value="1"/>
</dbReference>
<evidence type="ECO:0000313" key="8">
    <source>
        <dbReference type="EMBL" id="TQE96111.1"/>
    </source>
</evidence>
<dbReference type="SUPFAM" id="SSF52467">
    <property type="entry name" value="DHS-like NAD/FAD-binding domain"/>
    <property type="match status" value="1"/>
</dbReference>
<dbReference type="GO" id="GO:0050660">
    <property type="term" value="F:flavin adenine dinucleotide binding"/>
    <property type="evidence" value="ECO:0007669"/>
    <property type="project" value="InterPro"/>
</dbReference>
<dbReference type="OrthoDB" id="9770286at2"/>
<dbReference type="InterPro" id="IPR018206">
    <property type="entry name" value="ETF_asu_C_CS"/>
</dbReference>
<dbReference type="InParanoid" id="A0A540VHE6"/>
<evidence type="ECO:0000256" key="4">
    <source>
        <dbReference type="ARBA" id="ARBA00022827"/>
    </source>
</evidence>
<dbReference type="EMBL" id="VIGC01000009">
    <property type="protein sequence ID" value="TQE96111.1"/>
    <property type="molecule type" value="Genomic_DNA"/>
</dbReference>
<evidence type="ECO:0000256" key="1">
    <source>
        <dbReference type="ARBA" id="ARBA00005817"/>
    </source>
</evidence>
<evidence type="ECO:0000256" key="3">
    <source>
        <dbReference type="ARBA" id="ARBA00022630"/>
    </source>
</evidence>
<feature type="binding site" evidence="6">
    <location>
        <position position="292"/>
    </location>
    <ligand>
        <name>FAD</name>
        <dbReference type="ChEBI" id="CHEBI:57692"/>
    </ligand>
</feature>
<dbReference type="FunCoup" id="A0A540VHE6">
    <property type="interactions" value="351"/>
</dbReference>
<dbReference type="InterPro" id="IPR014731">
    <property type="entry name" value="ETF_asu_C"/>
</dbReference>
<dbReference type="PROSITE" id="PS00696">
    <property type="entry name" value="ETF_ALPHA"/>
    <property type="match status" value="1"/>
</dbReference>
<dbReference type="AlphaFoldDB" id="A0A540VHE6"/>
<keyword evidence="2" id="KW-0813">Transport</keyword>
<dbReference type="Gene3D" id="3.40.50.620">
    <property type="entry name" value="HUPs"/>
    <property type="match status" value="1"/>
</dbReference>
<keyword evidence="4 6" id="KW-0274">FAD</keyword>
<sequence>MSLLVWIEQAQGSAVPSCWEVLGQGRKLADALKTPLVALVMGEETEATAAAAAQYGADTVLTLTSPLLARYRLTAYAAGLRQAIQEADATVILTSATQNGRELCAAVACELDAGLAPDVVDLRVEEGQLVATRSIYSNNILVDVTFTTPRQFASVRPRSFPMPEAADAASAEIRELPLSLDEEQIPEKILEVAQTDGGEISLTDARIIVSGGRGVAADPARGFQLVAELAQVLGGAVGASRAAVDAGYIPYKHQVGQTGKTVRPDLYIAAGISGAIQHLAGMGGSKIIVAINKDPDAPIFSRAHYGIVGDLFEVLPALTAEFKKRLGQQK</sequence>
<feature type="binding site" evidence="6">
    <location>
        <begin position="254"/>
        <end position="258"/>
    </location>
    <ligand>
        <name>FAD</name>
        <dbReference type="ChEBI" id="CHEBI:57692"/>
    </ligand>
</feature>
<dbReference type="InterPro" id="IPR033947">
    <property type="entry name" value="ETF_alpha_N"/>
</dbReference>
<accession>A0A540VHE6</accession>
<dbReference type="GO" id="GO:0033539">
    <property type="term" value="P:fatty acid beta-oxidation using acyl-CoA dehydrogenase"/>
    <property type="evidence" value="ECO:0007669"/>
    <property type="project" value="TreeGrafter"/>
</dbReference>
<feature type="domain" description="Electron transfer flavoprotein alpha/beta-subunit N-terminal" evidence="7">
    <location>
        <begin position="3"/>
        <end position="189"/>
    </location>
</feature>
<dbReference type="InterPro" id="IPR014729">
    <property type="entry name" value="Rossmann-like_a/b/a_fold"/>
</dbReference>
<reference evidence="8 9" key="1">
    <citation type="submission" date="2019-06" db="EMBL/GenBank/DDBJ databases">
        <title>Genome sequence of Litorilinea aerophila BAA-2444.</title>
        <authorList>
            <person name="Maclea K.S."/>
            <person name="Maurais E.G."/>
            <person name="Iannazzi L.C."/>
        </authorList>
    </citation>
    <scope>NUCLEOTIDE SEQUENCE [LARGE SCALE GENOMIC DNA]</scope>
    <source>
        <strain evidence="8 9">ATCC BAA-2444</strain>
    </source>
</reference>
<comment type="cofactor">
    <cofactor evidence="6">
        <name>FAD</name>
        <dbReference type="ChEBI" id="CHEBI:57692"/>
    </cofactor>
    <text evidence="6">Binds 1 FAD per dimer.</text>
</comment>
<dbReference type="GO" id="GO:0009055">
    <property type="term" value="F:electron transfer activity"/>
    <property type="evidence" value="ECO:0007669"/>
    <property type="project" value="InterPro"/>
</dbReference>
<dbReference type="InterPro" id="IPR001308">
    <property type="entry name" value="ETF_a/FixB"/>
</dbReference>
<keyword evidence="3" id="KW-0285">Flavoprotein</keyword>
<dbReference type="CDD" id="cd01715">
    <property type="entry name" value="ETF_alpha"/>
    <property type="match status" value="1"/>
</dbReference>
<dbReference type="Proteomes" id="UP000317371">
    <property type="component" value="Unassembled WGS sequence"/>
</dbReference>
<dbReference type="SMART" id="SM00893">
    <property type="entry name" value="ETF"/>
    <property type="match status" value="1"/>
</dbReference>
<dbReference type="FunFam" id="3.40.50.1220:FF:000001">
    <property type="entry name" value="Electron transfer flavoprotein, alpha subunit"/>
    <property type="match status" value="1"/>
</dbReference>
<feature type="binding site" evidence="6">
    <location>
        <begin position="271"/>
        <end position="278"/>
    </location>
    <ligand>
        <name>FAD</name>
        <dbReference type="ChEBI" id="CHEBI:57692"/>
    </ligand>
</feature>